<evidence type="ECO:0000313" key="2">
    <source>
        <dbReference type="Proteomes" id="UP000326287"/>
    </source>
</evidence>
<organism evidence="1 2">
    <name type="scientific">Halioglobus maricola</name>
    <dbReference type="NCBI Taxonomy" id="2601894"/>
    <lineage>
        <taxon>Bacteria</taxon>
        <taxon>Pseudomonadati</taxon>
        <taxon>Pseudomonadota</taxon>
        <taxon>Gammaproteobacteria</taxon>
        <taxon>Cellvibrionales</taxon>
        <taxon>Halieaceae</taxon>
        <taxon>Halioglobus</taxon>
    </lineage>
</organism>
<dbReference type="KEGG" id="halc:EY643_11870"/>
<sequence>MIRLIRLLVVQTSKKRIPMNERSKRLEQSMFRSINTVVEPLVRRGIGSPSCAPASLVVLETVGFKSGQQRSTPLWSLRLGRYRLISTARGDRSFWVKNLQKRSQTRFIVGGKAQAAEAIVIGPQFDNLDEWELNSWLARLTSVLSRQVQQGWAFAILVPSEV</sequence>
<dbReference type="GO" id="GO:0016491">
    <property type="term" value="F:oxidoreductase activity"/>
    <property type="evidence" value="ECO:0007669"/>
    <property type="project" value="InterPro"/>
</dbReference>
<name>A0A5P9NKC9_9GAMM</name>
<dbReference type="EMBL" id="CP036422">
    <property type="protein sequence ID" value="QFU76300.1"/>
    <property type="molecule type" value="Genomic_DNA"/>
</dbReference>
<dbReference type="OrthoDB" id="5737832at2"/>
<accession>A0A5P9NKC9</accession>
<proteinExistence type="predicted"/>
<evidence type="ECO:0000313" key="1">
    <source>
        <dbReference type="EMBL" id="QFU76300.1"/>
    </source>
</evidence>
<dbReference type="Pfam" id="PF04075">
    <property type="entry name" value="F420H2_quin_red"/>
    <property type="match status" value="1"/>
</dbReference>
<dbReference type="Proteomes" id="UP000326287">
    <property type="component" value="Chromosome"/>
</dbReference>
<dbReference type="InterPro" id="IPR004378">
    <property type="entry name" value="F420H2_quin_Rdtase"/>
</dbReference>
<reference evidence="1 2" key="1">
    <citation type="submission" date="2019-02" db="EMBL/GenBank/DDBJ databases">
        <authorList>
            <person name="Li S.-H."/>
        </authorList>
    </citation>
    <scope>NUCLEOTIDE SEQUENCE [LARGE SCALE GENOMIC DNA]</scope>
    <source>
        <strain evidence="1 2">IMCC14385</strain>
    </source>
</reference>
<dbReference type="AlphaFoldDB" id="A0A5P9NKC9"/>
<keyword evidence="2" id="KW-1185">Reference proteome</keyword>
<dbReference type="InterPro" id="IPR012349">
    <property type="entry name" value="Split_barrel_FMN-bd"/>
</dbReference>
<gene>
    <name evidence="1" type="ORF">EY643_11870</name>
</gene>
<dbReference type="Gene3D" id="2.30.110.10">
    <property type="entry name" value="Electron Transport, Fmn-binding Protein, Chain A"/>
    <property type="match status" value="1"/>
</dbReference>
<protein>
    <submittedName>
        <fullName evidence="1">DUF385 domain-containing protein</fullName>
    </submittedName>
</protein>